<evidence type="ECO:0000313" key="2">
    <source>
        <dbReference type="EMBL" id="PXY28669.1"/>
    </source>
</evidence>
<dbReference type="EMBL" id="MASU01000009">
    <property type="protein sequence ID" value="PXY28669.1"/>
    <property type="molecule type" value="Genomic_DNA"/>
</dbReference>
<dbReference type="AlphaFoldDB" id="A0A318LJX9"/>
<dbReference type="GO" id="GO:0016787">
    <property type="term" value="F:hydrolase activity"/>
    <property type="evidence" value="ECO:0007669"/>
    <property type="project" value="UniProtKB-KW"/>
</dbReference>
<dbReference type="PANTHER" id="PTHR43194">
    <property type="entry name" value="HYDROLASE ALPHA/BETA FOLD FAMILY"/>
    <property type="match status" value="1"/>
</dbReference>
<dbReference type="RefSeq" id="WP_110340064.1">
    <property type="nucleotide sequence ID" value="NZ_JBHVKT010000005.1"/>
</dbReference>
<dbReference type="PRINTS" id="PR00111">
    <property type="entry name" value="ABHYDROLASE"/>
</dbReference>
<proteinExistence type="predicted"/>
<sequence length="275" mass="30206">MTDWELPERYETAGGTVRWARFGEGPPVVLLHGTPFSSYVWRDVGRALAAHHEVYVWDMLGYGRSEMREGQDVSLRAQAEIFAALLEHWGLREPSVVAHDFGGAVSLRARLLHGAAYARLALVDVVALAPWGSPFFRLVAEHARVFEQLPPHLHRALVREYVGTASGPGLHPATLDALAGPWLGEQGQAAFYRQIAQADQRYTDEIEPRLDELDLPVLVCWGAADSWLPPERGKDLASRIPGARLTLLDGAGHLAQEDAPARLTGALTEFLSAGR</sequence>
<keyword evidence="2" id="KW-0378">Hydrolase</keyword>
<dbReference type="InterPro" id="IPR029058">
    <property type="entry name" value="AB_hydrolase_fold"/>
</dbReference>
<dbReference type="Proteomes" id="UP000247892">
    <property type="component" value="Unassembled WGS sequence"/>
</dbReference>
<comment type="caution">
    <text evidence="2">The sequence shown here is derived from an EMBL/GenBank/DDBJ whole genome shotgun (WGS) entry which is preliminary data.</text>
</comment>
<evidence type="ECO:0000259" key="1">
    <source>
        <dbReference type="Pfam" id="PF00561"/>
    </source>
</evidence>
<dbReference type="Pfam" id="PF00561">
    <property type="entry name" value="Abhydrolase_1"/>
    <property type="match status" value="1"/>
</dbReference>
<organism evidence="2 3">
    <name type="scientific">Prauserella flavalba</name>
    <dbReference type="NCBI Taxonomy" id="1477506"/>
    <lineage>
        <taxon>Bacteria</taxon>
        <taxon>Bacillati</taxon>
        <taxon>Actinomycetota</taxon>
        <taxon>Actinomycetes</taxon>
        <taxon>Pseudonocardiales</taxon>
        <taxon>Pseudonocardiaceae</taxon>
        <taxon>Prauserella</taxon>
    </lineage>
</organism>
<feature type="domain" description="AB hydrolase-1" evidence="1">
    <location>
        <begin position="26"/>
        <end position="260"/>
    </location>
</feature>
<reference evidence="2 3" key="1">
    <citation type="submission" date="2016-07" db="EMBL/GenBank/DDBJ databases">
        <title>Draft genome sequence of Prauserella sp. YIM 121212, isolated from alkaline soil.</title>
        <authorList>
            <person name="Ruckert C."/>
            <person name="Albersmeier A."/>
            <person name="Jiang C.-L."/>
            <person name="Jiang Y."/>
            <person name="Kalinowski J."/>
            <person name="Schneider O."/>
            <person name="Winkler A."/>
            <person name="Zotchev S.B."/>
        </authorList>
    </citation>
    <scope>NUCLEOTIDE SEQUENCE [LARGE SCALE GENOMIC DNA]</scope>
    <source>
        <strain evidence="2 3">YIM 121212</strain>
    </source>
</reference>
<keyword evidence="3" id="KW-1185">Reference proteome</keyword>
<dbReference type="SUPFAM" id="SSF53474">
    <property type="entry name" value="alpha/beta-Hydrolases"/>
    <property type="match status" value="1"/>
</dbReference>
<dbReference type="OrthoDB" id="334507at2"/>
<dbReference type="Gene3D" id="3.40.50.1820">
    <property type="entry name" value="alpha/beta hydrolase"/>
    <property type="match status" value="1"/>
</dbReference>
<dbReference type="PANTHER" id="PTHR43194:SF5">
    <property type="entry name" value="PIMELOYL-[ACYL-CARRIER PROTEIN] METHYL ESTER ESTERASE"/>
    <property type="match status" value="1"/>
</dbReference>
<evidence type="ECO:0000313" key="3">
    <source>
        <dbReference type="Proteomes" id="UP000247892"/>
    </source>
</evidence>
<dbReference type="InterPro" id="IPR000639">
    <property type="entry name" value="Epox_hydrolase-like"/>
</dbReference>
<dbReference type="InterPro" id="IPR000073">
    <property type="entry name" value="AB_hydrolase_1"/>
</dbReference>
<gene>
    <name evidence="2" type="ORF">BA062_22720</name>
</gene>
<protein>
    <submittedName>
        <fullName evidence="2">Alpha/beta hydrolase</fullName>
    </submittedName>
</protein>
<dbReference type="PRINTS" id="PR00412">
    <property type="entry name" value="EPOXHYDRLASE"/>
</dbReference>
<name>A0A318LJX9_9PSEU</name>
<dbReference type="InterPro" id="IPR050228">
    <property type="entry name" value="Carboxylesterase_BioH"/>
</dbReference>
<accession>A0A318LJX9</accession>